<proteinExistence type="predicted"/>
<name>A0A2W5N5C5_9BACT</name>
<accession>A0A2W5N5C5</accession>
<evidence type="ECO:0000313" key="6">
    <source>
        <dbReference type="Proteomes" id="UP000249417"/>
    </source>
</evidence>
<gene>
    <name evidence="5" type="ORF">DI551_01045</name>
</gene>
<evidence type="ECO:0000256" key="3">
    <source>
        <dbReference type="ARBA" id="ARBA00023163"/>
    </source>
</evidence>
<organism evidence="5 6">
    <name type="scientific">Micavibrio aeruginosavorus</name>
    <dbReference type="NCBI Taxonomy" id="349221"/>
    <lineage>
        <taxon>Bacteria</taxon>
        <taxon>Pseudomonadati</taxon>
        <taxon>Bdellovibrionota</taxon>
        <taxon>Bdellovibrionia</taxon>
        <taxon>Bdellovibrionales</taxon>
        <taxon>Pseudobdellovibrionaceae</taxon>
        <taxon>Micavibrio</taxon>
    </lineage>
</organism>
<dbReference type="EMBL" id="QFQB01000003">
    <property type="protein sequence ID" value="PZQ48701.1"/>
    <property type="molecule type" value="Genomic_DNA"/>
</dbReference>
<keyword evidence="3" id="KW-0804">Transcription</keyword>
<evidence type="ECO:0000256" key="2">
    <source>
        <dbReference type="ARBA" id="ARBA00023125"/>
    </source>
</evidence>
<keyword evidence="1" id="KW-0805">Transcription regulation</keyword>
<sequence length="216" mass="23744">MLTHENIWSAIDRLAATFGYSTSGLAKQAGLDATSFNKSKRFSSDGKPRWPSTESISRVLEATGATMSDFLSMMDAEAEISPRSSRSNFIPVIGFAQAGARGYFDEDGYPAGDSWNEVQFPDSEKNEAATYALEISGDSMEPLYRKGDVLVLSRDATIRRGDRVVVRTAKGEVMAKELVRKTAAKIELKSLNSSHENRTLSSGDVSWMARILWVSQ</sequence>
<keyword evidence="2 5" id="KW-0238">DNA-binding</keyword>
<dbReference type="CDD" id="cd06529">
    <property type="entry name" value="S24_LexA-like"/>
    <property type="match status" value="1"/>
</dbReference>
<dbReference type="Gene3D" id="2.10.109.10">
    <property type="entry name" value="Umud Fragment, subunit A"/>
    <property type="match status" value="1"/>
</dbReference>
<protein>
    <submittedName>
        <fullName evidence="5">DNA-binding protein</fullName>
    </submittedName>
</protein>
<dbReference type="InterPro" id="IPR015927">
    <property type="entry name" value="Peptidase_S24_S26A/B/C"/>
</dbReference>
<reference evidence="5 6" key="1">
    <citation type="submission" date="2017-08" db="EMBL/GenBank/DDBJ databases">
        <title>Infants hospitalized years apart are colonized by the same room-sourced microbial strains.</title>
        <authorList>
            <person name="Brooks B."/>
            <person name="Olm M.R."/>
            <person name="Firek B.A."/>
            <person name="Baker R."/>
            <person name="Thomas B.C."/>
            <person name="Morowitz M.J."/>
            <person name="Banfield J.F."/>
        </authorList>
    </citation>
    <scope>NUCLEOTIDE SEQUENCE [LARGE SCALE GENOMIC DNA]</scope>
    <source>
        <strain evidence="5">S2_005_002_R2_29</strain>
    </source>
</reference>
<evidence type="ECO:0000256" key="1">
    <source>
        <dbReference type="ARBA" id="ARBA00023015"/>
    </source>
</evidence>
<evidence type="ECO:0000259" key="4">
    <source>
        <dbReference type="Pfam" id="PF00717"/>
    </source>
</evidence>
<dbReference type="InterPro" id="IPR039418">
    <property type="entry name" value="LexA-like"/>
</dbReference>
<dbReference type="PANTHER" id="PTHR40661">
    <property type="match status" value="1"/>
</dbReference>
<dbReference type="InterPro" id="IPR036286">
    <property type="entry name" value="LexA/Signal_pep-like_sf"/>
</dbReference>
<comment type="caution">
    <text evidence="5">The sequence shown here is derived from an EMBL/GenBank/DDBJ whole genome shotgun (WGS) entry which is preliminary data.</text>
</comment>
<feature type="domain" description="Peptidase S24/S26A/S26B/S26C" evidence="4">
    <location>
        <begin position="91"/>
        <end position="211"/>
    </location>
</feature>
<dbReference type="SUPFAM" id="SSF51306">
    <property type="entry name" value="LexA/Signal peptidase"/>
    <property type="match status" value="1"/>
</dbReference>
<dbReference type="Pfam" id="PF00717">
    <property type="entry name" value="Peptidase_S24"/>
    <property type="match status" value="1"/>
</dbReference>
<dbReference type="AlphaFoldDB" id="A0A2W5N5C5"/>
<dbReference type="Proteomes" id="UP000249417">
    <property type="component" value="Unassembled WGS sequence"/>
</dbReference>
<dbReference type="PANTHER" id="PTHR40661:SF3">
    <property type="entry name" value="FELS-1 PROPHAGE TRANSCRIPTIONAL REGULATOR"/>
    <property type="match status" value="1"/>
</dbReference>
<evidence type="ECO:0000313" key="5">
    <source>
        <dbReference type="EMBL" id="PZQ48701.1"/>
    </source>
</evidence>
<dbReference type="GO" id="GO:0003677">
    <property type="term" value="F:DNA binding"/>
    <property type="evidence" value="ECO:0007669"/>
    <property type="project" value="UniProtKB-KW"/>
</dbReference>